<feature type="non-terminal residue" evidence="2">
    <location>
        <position position="411"/>
    </location>
</feature>
<dbReference type="AlphaFoldDB" id="A0AA41SNP9"/>
<organism evidence="2 3">
    <name type="scientific">Papaver nudicaule</name>
    <name type="common">Iceland poppy</name>
    <dbReference type="NCBI Taxonomy" id="74823"/>
    <lineage>
        <taxon>Eukaryota</taxon>
        <taxon>Viridiplantae</taxon>
        <taxon>Streptophyta</taxon>
        <taxon>Embryophyta</taxon>
        <taxon>Tracheophyta</taxon>
        <taxon>Spermatophyta</taxon>
        <taxon>Magnoliopsida</taxon>
        <taxon>Ranunculales</taxon>
        <taxon>Papaveraceae</taxon>
        <taxon>Papaveroideae</taxon>
        <taxon>Papaver</taxon>
    </lineage>
</organism>
<feature type="domain" description="GOLD" evidence="1">
    <location>
        <begin position="318"/>
        <end position="411"/>
    </location>
</feature>
<dbReference type="PROSITE" id="PS50866">
    <property type="entry name" value="GOLD"/>
    <property type="match status" value="1"/>
</dbReference>
<keyword evidence="3" id="KW-1185">Reference proteome</keyword>
<accession>A0AA41SNP9</accession>
<comment type="caution">
    <text evidence="2">The sequence shown here is derived from an EMBL/GenBank/DDBJ whole genome shotgun (WGS) entry which is preliminary data.</text>
</comment>
<reference evidence="2" key="1">
    <citation type="submission" date="2022-03" db="EMBL/GenBank/DDBJ databases">
        <title>A functionally conserved STORR gene fusion in Papaver species that diverged 16.8 million years ago.</title>
        <authorList>
            <person name="Catania T."/>
        </authorList>
    </citation>
    <scope>NUCLEOTIDE SEQUENCE</scope>
    <source>
        <strain evidence="2">S-191538</strain>
    </source>
</reference>
<dbReference type="SUPFAM" id="SSF101576">
    <property type="entry name" value="Supernatant protein factor (SPF), C-terminal domain"/>
    <property type="match status" value="1"/>
</dbReference>
<gene>
    <name evidence="2" type="ORF">MKW94_009510</name>
</gene>
<dbReference type="PANTHER" id="PTHR47532:SF1">
    <property type="entry name" value="RETINAL-BINDING PROTEIN"/>
    <property type="match status" value="1"/>
</dbReference>
<dbReference type="Proteomes" id="UP001177140">
    <property type="component" value="Unassembled WGS sequence"/>
</dbReference>
<dbReference type="Gene3D" id="2.60.120.680">
    <property type="entry name" value="GOLD domain"/>
    <property type="match status" value="1"/>
</dbReference>
<dbReference type="InterPro" id="IPR036598">
    <property type="entry name" value="GOLD_dom_sf"/>
</dbReference>
<dbReference type="PANTHER" id="PTHR47532">
    <property type="entry name" value="RETINAL-BINDING PROTEIN"/>
    <property type="match status" value="1"/>
</dbReference>
<proteinExistence type="predicted"/>
<sequence length="411" mass="47186">MASTEGLMPITRAFLAQYYDKYPLAPISEDVARLTSKLRSMSDDLIKELPLTEAESVLAQEVESPTPHKIDQNMWKNREHIEEMLYLMEGSHWPRLLQQQSTAEEVEIGATLGELKLKLQSTLKTMEQFHAKNSDHVFNTVMTYMPQDFRGKLIRQQRERSERNKQAEIDALVNAGGSIHDRFAILWGQQMERRRQLAQLGSATGVYKTLVKYLVGVPQVLLDFVRQINDDDGPMEEQRQRYGPSLYSLTNMVISIRFYLLLSWGRYETRKLQKDEALVLKEAVHIYTSEMDRLAGFFGEVFANSPFFIKAEDAGLGSDDYKETIIPVGKTHEVSLQVDSVNSYIGWDFSLIQGKVTMDIGFSVEYISPSGEKMMILPYRRRGSDQGNFSTLMAGCYKLIWDNSYSNFFKK</sequence>
<dbReference type="EMBL" id="JAJJMA010192875">
    <property type="protein sequence ID" value="MCL7038666.1"/>
    <property type="molecule type" value="Genomic_DNA"/>
</dbReference>
<name>A0AA41SNP9_PAPNU</name>
<evidence type="ECO:0000313" key="2">
    <source>
        <dbReference type="EMBL" id="MCL7038666.1"/>
    </source>
</evidence>
<dbReference type="InterPro" id="IPR009038">
    <property type="entry name" value="GOLD_dom"/>
</dbReference>
<protein>
    <recommendedName>
        <fullName evidence="1">GOLD domain-containing protein</fullName>
    </recommendedName>
</protein>
<evidence type="ECO:0000259" key="1">
    <source>
        <dbReference type="PROSITE" id="PS50866"/>
    </source>
</evidence>
<evidence type="ECO:0000313" key="3">
    <source>
        <dbReference type="Proteomes" id="UP001177140"/>
    </source>
</evidence>